<evidence type="ECO:0000256" key="1">
    <source>
        <dbReference type="SAM" id="MobiDB-lite"/>
    </source>
</evidence>
<protein>
    <recommendedName>
        <fullName evidence="2">C2H2-type domain-containing protein</fullName>
    </recommendedName>
</protein>
<name>A0ABD1IQ06_9TELE</name>
<feature type="region of interest" description="Disordered" evidence="1">
    <location>
        <begin position="869"/>
        <end position="906"/>
    </location>
</feature>
<accession>A0ABD1IQ06</accession>
<keyword evidence="4" id="KW-1185">Reference proteome</keyword>
<dbReference type="PROSITE" id="PS00028">
    <property type="entry name" value="ZINC_FINGER_C2H2_1"/>
    <property type="match status" value="1"/>
</dbReference>
<dbReference type="PANTHER" id="PTHR31025:SF25">
    <property type="entry name" value="ZINC FINGER (C2H2)-60"/>
    <property type="match status" value="1"/>
</dbReference>
<gene>
    <name evidence="3" type="ORF">ACEWY4_028127</name>
</gene>
<comment type="caution">
    <text evidence="3">The sequence shown here is derived from an EMBL/GenBank/DDBJ whole genome shotgun (WGS) entry which is preliminary data.</text>
</comment>
<reference evidence="3 4" key="1">
    <citation type="submission" date="2024-09" db="EMBL/GenBank/DDBJ databases">
        <title>A chromosome-level genome assembly of Gray's grenadier anchovy, Coilia grayii.</title>
        <authorList>
            <person name="Fu Z."/>
        </authorList>
    </citation>
    <scope>NUCLEOTIDE SEQUENCE [LARGE SCALE GENOMIC DNA]</scope>
    <source>
        <strain evidence="3">G4</strain>
        <tissue evidence="3">Muscle</tissue>
    </source>
</reference>
<feature type="compositionally biased region" description="Polar residues" evidence="1">
    <location>
        <begin position="870"/>
        <end position="899"/>
    </location>
</feature>
<sequence length="1290" mass="147552">MNWHCKTCDFVARRRSELLKHYRLKHGHCGRTQSVPCLHSDCPCSFKSWSTLRTHLSRYHVPSTTSNQLRPFTCLVCRSHGFQTERQYFEHIGSHLKRFETVSCVFQDCDHTTNIYRTFFSHKSKKHTPHTHEDFKRSVFQDDQCQLFDEREEDESNFDSVFVEEEEDIRKTICDRLGCLFLKLDSIFNVSKTCLNYIIEELHFIISAASGPAIKEILLSTLQKHGCNIDDSVVSELVTNICQQNPASSALAADGPFSTSYKRSVFLKEHFSIVEPVEYILDDKEHKTFQYVPILPMLSRLLDNKDIQDNVFHRRTHSEAYYRSFHDGSHFRDNHFLSGDDTKLSLILFVDDFQVCNPLGTSRRKHKITAVYWVLGDIPATLRSTLSSIFLAVLCRADDVKRYGYSKVLEPLLRDLKVLEDEGISVACLDKNLKGTAFCVVADNLGAHSIGGFVESFSASHYCRFCTAERSEVQSHAVNAGIFPLRTKHDHSLHVEKALNNSTHGHCFGVKSQCAISDRLSFFHAISGYPPDVMHDLLEGIVPLELGLCLNSLIKKKFFTLEELNHSIRQFPYKWSDKTNCPQAVPLDLASRRSIGGNAHENWCLLRLLPFMVGRKVPEDDLVWQVIMTLKEVVELVMAPVHTDYTIGCLESKIGEHRHRFLEVFPEEKIIPKHHFLEHYPWLITAFGPVVALWTMRFEGKHSFFKKIVRQTGSFRNILKTMAEKHQAMTAHNLHDSNFLKPTLTVSKVSRVAVEVLRGDIKESIARKFPNEPAGMSRPAQLRVLIKDGDVRKLTLSCGIPETVETLRAIIQETFQLDGDFSVMYEDKDFGNEYFTLTSTADINDKSTIKIVKVESTVTLTFSPIAESELMSSTPRSSQDTPQCTEVQHSTDDALSSSSRDTEILPDSCRSDPWPLHFEIPKFSRDVELILQEANKLYHMNGTLFSDTRVKAAIRHTLSDAIFQYTAYPKDHHIIQVVQALVEKFPCLKEPGSFSGMYGWQQSLKTRMSNFRRMLKSRQVSCPEIEVNFLKRKSSANQAPAKNLKRPRRAEVNYLPPCPVGETQESLEKERLDLLYEVKKKHNERIIAAKMDKTFAVRRLEVVHDDPSVQDFMARWPALFQEDQVKKEFRRITAIPLESTFLDKLDSYTPQLLSVMRTKGGVAGTKIRPMLDTLCQVLLVQFSFVNVMLCFSLIKENDQSSQSQAMKILLVYSQDDPVDVALAIDGAEVLSKCRNKTNACILLMGLIYALNLEYPSQLKNTFDFFQKVILELDPKRLLNKVQTLKNKLLA</sequence>
<feature type="domain" description="C2H2-type" evidence="2">
    <location>
        <begin position="37"/>
        <end position="60"/>
    </location>
</feature>
<dbReference type="InterPro" id="IPR013087">
    <property type="entry name" value="Znf_C2H2_type"/>
</dbReference>
<dbReference type="EMBL" id="JBHFQA010000592">
    <property type="protein sequence ID" value="KAL2076276.1"/>
    <property type="molecule type" value="Genomic_DNA"/>
</dbReference>
<evidence type="ECO:0000313" key="3">
    <source>
        <dbReference type="EMBL" id="KAL2076276.1"/>
    </source>
</evidence>
<dbReference type="Proteomes" id="UP001591681">
    <property type="component" value="Unassembled WGS sequence"/>
</dbReference>
<dbReference type="PANTHER" id="PTHR31025">
    <property type="entry name" value="SI:CH211-196P9.1-RELATED"/>
    <property type="match status" value="1"/>
</dbReference>
<evidence type="ECO:0000259" key="2">
    <source>
        <dbReference type="PROSITE" id="PS00028"/>
    </source>
</evidence>
<dbReference type="Gene3D" id="3.30.160.60">
    <property type="entry name" value="Classic Zinc Finger"/>
    <property type="match status" value="1"/>
</dbReference>
<dbReference type="SMART" id="SM00355">
    <property type="entry name" value="ZnF_C2H2"/>
    <property type="match status" value="4"/>
</dbReference>
<evidence type="ECO:0000313" key="4">
    <source>
        <dbReference type="Proteomes" id="UP001591681"/>
    </source>
</evidence>
<organism evidence="3 4">
    <name type="scientific">Coilia grayii</name>
    <name type="common">Gray's grenadier anchovy</name>
    <dbReference type="NCBI Taxonomy" id="363190"/>
    <lineage>
        <taxon>Eukaryota</taxon>
        <taxon>Metazoa</taxon>
        <taxon>Chordata</taxon>
        <taxon>Craniata</taxon>
        <taxon>Vertebrata</taxon>
        <taxon>Euteleostomi</taxon>
        <taxon>Actinopterygii</taxon>
        <taxon>Neopterygii</taxon>
        <taxon>Teleostei</taxon>
        <taxon>Clupei</taxon>
        <taxon>Clupeiformes</taxon>
        <taxon>Clupeoidei</taxon>
        <taxon>Engraulidae</taxon>
        <taxon>Coilinae</taxon>
        <taxon>Coilia</taxon>
    </lineage>
</organism>
<proteinExistence type="predicted"/>